<feature type="transmembrane region" description="Helical" evidence="7">
    <location>
        <begin position="246"/>
        <end position="267"/>
    </location>
</feature>
<dbReference type="PANTHER" id="PTHR10217:SF435">
    <property type="entry name" value="POTASSIUM VOLTAGE-GATED CHANNEL PROTEIN EAG"/>
    <property type="match status" value="1"/>
</dbReference>
<evidence type="ECO:0000313" key="10">
    <source>
        <dbReference type="Proteomes" id="UP001178507"/>
    </source>
</evidence>
<reference evidence="9" key="1">
    <citation type="submission" date="2023-08" db="EMBL/GenBank/DDBJ databases">
        <authorList>
            <person name="Chen Y."/>
            <person name="Shah S."/>
            <person name="Dougan E. K."/>
            <person name="Thang M."/>
            <person name="Chan C."/>
        </authorList>
    </citation>
    <scope>NUCLEOTIDE SEQUENCE</scope>
</reference>
<keyword evidence="3 7" id="KW-1133">Transmembrane helix</keyword>
<feature type="region of interest" description="Disordered" evidence="6">
    <location>
        <begin position="17"/>
        <end position="39"/>
    </location>
</feature>
<dbReference type="AlphaFoldDB" id="A0AA36NJB1"/>
<dbReference type="Proteomes" id="UP001178507">
    <property type="component" value="Unassembled WGS sequence"/>
</dbReference>
<dbReference type="Gene3D" id="1.10.287.70">
    <property type="match status" value="1"/>
</dbReference>
<dbReference type="InterPro" id="IPR050818">
    <property type="entry name" value="KCNH_animal-type"/>
</dbReference>
<evidence type="ECO:0000256" key="2">
    <source>
        <dbReference type="ARBA" id="ARBA00022692"/>
    </source>
</evidence>
<organism evidence="9 10">
    <name type="scientific">Effrenium voratum</name>
    <dbReference type="NCBI Taxonomy" id="2562239"/>
    <lineage>
        <taxon>Eukaryota</taxon>
        <taxon>Sar</taxon>
        <taxon>Alveolata</taxon>
        <taxon>Dinophyceae</taxon>
        <taxon>Suessiales</taxon>
        <taxon>Symbiodiniaceae</taxon>
        <taxon>Effrenium</taxon>
    </lineage>
</organism>
<protein>
    <recommendedName>
        <fullName evidence="8">Ion transport domain-containing protein</fullName>
    </recommendedName>
</protein>
<name>A0AA36NJB1_9DINO</name>
<dbReference type="PANTHER" id="PTHR10217">
    <property type="entry name" value="VOLTAGE AND LIGAND GATED POTASSIUM CHANNEL"/>
    <property type="match status" value="1"/>
</dbReference>
<dbReference type="GO" id="GO:0005886">
    <property type="term" value="C:plasma membrane"/>
    <property type="evidence" value="ECO:0007669"/>
    <property type="project" value="TreeGrafter"/>
</dbReference>
<evidence type="ECO:0000256" key="1">
    <source>
        <dbReference type="ARBA" id="ARBA00004141"/>
    </source>
</evidence>
<evidence type="ECO:0000313" key="9">
    <source>
        <dbReference type="EMBL" id="CAJ1406236.1"/>
    </source>
</evidence>
<dbReference type="SUPFAM" id="SSF51206">
    <property type="entry name" value="cAMP-binding domain-like"/>
    <property type="match status" value="1"/>
</dbReference>
<dbReference type="Pfam" id="PF00520">
    <property type="entry name" value="Ion_trans"/>
    <property type="match status" value="1"/>
</dbReference>
<feature type="transmembrane region" description="Helical" evidence="7">
    <location>
        <begin position="363"/>
        <end position="384"/>
    </location>
</feature>
<dbReference type="GO" id="GO:0005249">
    <property type="term" value="F:voltage-gated potassium channel activity"/>
    <property type="evidence" value="ECO:0007669"/>
    <property type="project" value="TreeGrafter"/>
</dbReference>
<keyword evidence="10" id="KW-1185">Reference proteome</keyword>
<evidence type="ECO:0000256" key="6">
    <source>
        <dbReference type="SAM" id="MobiDB-lite"/>
    </source>
</evidence>
<comment type="caution">
    <text evidence="9">The sequence shown here is derived from an EMBL/GenBank/DDBJ whole genome shotgun (WGS) entry which is preliminary data.</text>
</comment>
<comment type="subcellular location">
    <subcellularLocation>
        <location evidence="1">Membrane</location>
        <topology evidence="1">Multi-pass membrane protein</topology>
    </subcellularLocation>
</comment>
<feature type="region of interest" description="Disordered" evidence="6">
    <location>
        <begin position="68"/>
        <end position="142"/>
    </location>
</feature>
<feature type="compositionally biased region" description="Basic and acidic residues" evidence="6">
    <location>
        <begin position="20"/>
        <end position="30"/>
    </location>
</feature>
<accession>A0AA36NJB1</accession>
<keyword evidence="4 7" id="KW-0472">Membrane</keyword>
<feature type="compositionally biased region" description="Basic and acidic residues" evidence="6">
    <location>
        <begin position="78"/>
        <end position="111"/>
    </location>
</feature>
<evidence type="ECO:0000256" key="7">
    <source>
        <dbReference type="SAM" id="Phobius"/>
    </source>
</evidence>
<dbReference type="InterPro" id="IPR018490">
    <property type="entry name" value="cNMP-bd_dom_sf"/>
</dbReference>
<feature type="transmembrane region" description="Helical" evidence="7">
    <location>
        <begin position="436"/>
        <end position="456"/>
    </location>
</feature>
<proteinExistence type="predicted"/>
<feature type="transmembrane region" description="Helical" evidence="7">
    <location>
        <begin position="214"/>
        <end position="234"/>
    </location>
</feature>
<dbReference type="EMBL" id="CAUJNA010003620">
    <property type="protein sequence ID" value="CAJ1406236.1"/>
    <property type="molecule type" value="Genomic_DNA"/>
</dbReference>
<dbReference type="GO" id="GO:0042391">
    <property type="term" value="P:regulation of membrane potential"/>
    <property type="evidence" value="ECO:0007669"/>
    <property type="project" value="TreeGrafter"/>
</dbReference>
<keyword evidence="5" id="KW-0175">Coiled coil</keyword>
<feature type="domain" description="Ion transport" evidence="8">
    <location>
        <begin position="214"/>
        <end position="462"/>
    </location>
</feature>
<feature type="coiled-coil region" evidence="5">
    <location>
        <begin position="40"/>
        <end position="67"/>
    </location>
</feature>
<gene>
    <name evidence="9" type="ORF">EVOR1521_LOCUS28248</name>
</gene>
<evidence type="ECO:0000256" key="3">
    <source>
        <dbReference type="ARBA" id="ARBA00022989"/>
    </source>
</evidence>
<evidence type="ECO:0000259" key="8">
    <source>
        <dbReference type="Pfam" id="PF00520"/>
    </source>
</evidence>
<evidence type="ECO:0000256" key="4">
    <source>
        <dbReference type="ARBA" id="ARBA00023136"/>
    </source>
</evidence>
<dbReference type="InterPro" id="IPR005821">
    <property type="entry name" value="Ion_trans_dom"/>
</dbReference>
<dbReference type="SUPFAM" id="SSF81324">
    <property type="entry name" value="Voltage-gated potassium channels"/>
    <property type="match status" value="1"/>
</dbReference>
<sequence>MLAAAAVMQENNFEVQVPHVDVEEREDRSRTPSKNTPDFKELLEQLAAQHERELQIWQERVEKLQDQAERRHMRHTRMNMDDRRLRSTIDFDEERGRSSEEELVPLERPDADTALSSAAAEPWKRFSSPSPHTRSRTDTSACAEDDTLRRSFRTREIWMRHTFSKGGAPSLLRSNSMSQLERKSNAMPDEIPENGTAQNFMRHIIGNPTSPNRMIWDAVGGVTILYDIVTLPLMVFNLEGPFMDTLGLIILVYWTLNVVNQLTCGYLRNGVAVMSPRQIVYRYMTRTVFVDLVTLAPDWTVTIMQLSSTSQNFQEARLLRALRAFRLTRLVRIVKLRWLMEVVRDYLDSEYASIMFEISKMMCLLLVINHVLACAWFALSLVSIELGWTSWSSTNVLDYNDTWWLYDYLTCLHWSLCQFTPASMEVQPANPAERGFATLTVLFALIVFSYIVGSITGSLTQLRMMSETITRETLKLRRFLRRNAVPIGLSLRIRRFVEFELKHRQLPVNQQSVGCLNVLSDQLQSELGFALVQPTLTSHPLFDVLMKSNGGCALLERASQAFHKKTLALDDWEFLPGTPCDAIRYLLSGELRYVKGAGSTREETSVEAGQQRWISEAVLWISDWEYVGEMSAASESNLLIISPKCILNWVDKYPATHKLLRTYANDFVLWLRGLSPEDMSDVLEPIIANTLLGLQGRRKASALSAPW</sequence>
<keyword evidence="2 7" id="KW-0812">Transmembrane</keyword>
<evidence type="ECO:0000256" key="5">
    <source>
        <dbReference type="SAM" id="Coils"/>
    </source>
</evidence>